<protein>
    <submittedName>
        <fullName evidence="1">Ferredoxin</fullName>
    </submittedName>
</protein>
<evidence type="ECO:0000313" key="2">
    <source>
        <dbReference type="Proteomes" id="UP000179441"/>
    </source>
</evidence>
<dbReference type="Gene3D" id="3.30.70.20">
    <property type="match status" value="1"/>
</dbReference>
<gene>
    <name evidence="1" type="ORF">BKG84_27930</name>
</gene>
<sequence length="70" mass="7214">MSGQAFSVTVDGDICMGAGYCYGSYPQLFTENADGTSLARDTTSTGSLTDASKASQICPSGAIEIHRGKD</sequence>
<proteinExistence type="predicted"/>
<reference evidence="1 2" key="1">
    <citation type="submission" date="2016-10" db="EMBL/GenBank/DDBJ databases">
        <title>Evaluation of Human, Veterinary and Environmental Mycobacterium chelonae Isolates by Core Genome Phylogenomic Analysis, Targeted Gene Comparison, and Anti-microbial Susceptibility Patterns: A Tale of Mistaken Identities.</title>
        <authorList>
            <person name="Fogelson S.B."/>
            <person name="Camus A.C."/>
            <person name="Lorenz W."/>
            <person name="Vasireddy R."/>
            <person name="Vasireddy S."/>
            <person name="Smith T."/>
            <person name="Brown-Elliott B.A."/>
            <person name="Wallace R.J.Jr."/>
            <person name="Hasan N.A."/>
            <person name="Reischl U."/>
            <person name="Sanchez S."/>
        </authorList>
    </citation>
    <scope>NUCLEOTIDE SEQUENCE [LARGE SCALE GENOMIC DNA]</scope>
    <source>
        <strain evidence="1 2">15518</strain>
    </source>
</reference>
<name>A0A1S1LS95_MYCCH</name>
<dbReference type="AlphaFoldDB" id="A0A1S1LS95"/>
<comment type="caution">
    <text evidence="1">The sequence shown here is derived from an EMBL/GenBank/DDBJ whole genome shotgun (WGS) entry which is preliminary data.</text>
</comment>
<dbReference type="Proteomes" id="UP000179441">
    <property type="component" value="Unassembled WGS sequence"/>
</dbReference>
<accession>A0A1S1LS95</accession>
<dbReference type="Pfam" id="PF13459">
    <property type="entry name" value="Fer4_15"/>
    <property type="match status" value="1"/>
</dbReference>
<evidence type="ECO:0000313" key="1">
    <source>
        <dbReference type="EMBL" id="OHU75664.1"/>
    </source>
</evidence>
<dbReference type="RefSeq" id="WP_064409207.1">
    <property type="nucleotide sequence ID" value="NZ_JAAOOS010000002.1"/>
</dbReference>
<dbReference type="SUPFAM" id="SSF54862">
    <property type="entry name" value="4Fe-4S ferredoxins"/>
    <property type="match status" value="1"/>
</dbReference>
<organism evidence="1 2">
    <name type="scientific">Mycobacteroides chelonae</name>
    <name type="common">Mycobacterium chelonae</name>
    <dbReference type="NCBI Taxonomy" id="1774"/>
    <lineage>
        <taxon>Bacteria</taxon>
        <taxon>Bacillati</taxon>
        <taxon>Actinomycetota</taxon>
        <taxon>Actinomycetes</taxon>
        <taxon>Mycobacteriales</taxon>
        <taxon>Mycobacteriaceae</taxon>
        <taxon>Mycobacteroides</taxon>
    </lineage>
</organism>
<dbReference type="EMBL" id="MLIS01000264">
    <property type="protein sequence ID" value="OHU75664.1"/>
    <property type="molecule type" value="Genomic_DNA"/>
</dbReference>
<keyword evidence="2" id="KW-1185">Reference proteome</keyword>